<dbReference type="EMBL" id="FWFO01000002">
    <property type="protein sequence ID" value="SLN57257.1"/>
    <property type="molecule type" value="Genomic_DNA"/>
</dbReference>
<evidence type="ECO:0000313" key="1">
    <source>
        <dbReference type="EMBL" id="SLN57257.1"/>
    </source>
</evidence>
<dbReference type="OrthoDB" id="9794241at2"/>
<dbReference type="PANTHER" id="PTHR36452">
    <property type="entry name" value="CHROMOSOME 12, WHOLE GENOME SHOTGUN SEQUENCE"/>
    <property type="match status" value="1"/>
</dbReference>
<keyword evidence="2" id="KW-1185">Reference proteome</keyword>
<dbReference type="AlphaFoldDB" id="A0A1Y5T7M6"/>
<protein>
    <recommendedName>
        <fullName evidence="3">TIGR02453 family protein</fullName>
    </recommendedName>
</protein>
<evidence type="ECO:0000313" key="2">
    <source>
        <dbReference type="Proteomes" id="UP000193077"/>
    </source>
</evidence>
<dbReference type="InterPro" id="IPR015996">
    <property type="entry name" value="UCP028451"/>
</dbReference>
<evidence type="ECO:0008006" key="3">
    <source>
        <dbReference type="Google" id="ProtNLM"/>
    </source>
</evidence>
<reference evidence="1 2" key="1">
    <citation type="submission" date="2017-03" db="EMBL/GenBank/DDBJ databases">
        <authorList>
            <person name="Afonso C.L."/>
            <person name="Miller P.J."/>
            <person name="Scott M.A."/>
            <person name="Spackman E."/>
            <person name="Goraichik I."/>
            <person name="Dimitrov K.M."/>
            <person name="Suarez D.L."/>
            <person name="Swayne D.E."/>
        </authorList>
    </citation>
    <scope>NUCLEOTIDE SEQUENCE [LARGE SCALE GENOMIC DNA]</scope>
    <source>
        <strain evidence="1 2">CECT 7639</strain>
    </source>
</reference>
<gene>
    <name evidence="1" type="ORF">TRL7639_03097</name>
</gene>
<proteinExistence type="predicted"/>
<dbReference type="NCBIfam" id="TIGR02453">
    <property type="entry name" value="TIGR02453 family protein"/>
    <property type="match status" value="1"/>
</dbReference>
<dbReference type="RefSeq" id="WP_085796739.1">
    <property type="nucleotide sequence ID" value="NZ_FWFO01000002.1"/>
</dbReference>
<dbReference type="PANTHER" id="PTHR36452:SF1">
    <property type="entry name" value="DUF2461 DOMAIN-CONTAINING PROTEIN"/>
    <property type="match status" value="1"/>
</dbReference>
<dbReference type="PIRSF" id="PIRSF028451">
    <property type="entry name" value="UCP028451"/>
    <property type="match status" value="1"/>
</dbReference>
<dbReference type="InterPro" id="IPR012808">
    <property type="entry name" value="CHP02453"/>
</dbReference>
<dbReference type="Pfam" id="PF09365">
    <property type="entry name" value="DUF2461"/>
    <property type="match status" value="1"/>
</dbReference>
<name>A0A1Y5T7M6_9RHOB</name>
<dbReference type="Proteomes" id="UP000193077">
    <property type="component" value="Unassembled WGS sequence"/>
</dbReference>
<organism evidence="1 2">
    <name type="scientific">Falsiruegeria litorea R37</name>
    <dbReference type="NCBI Taxonomy" id="1200284"/>
    <lineage>
        <taxon>Bacteria</taxon>
        <taxon>Pseudomonadati</taxon>
        <taxon>Pseudomonadota</taxon>
        <taxon>Alphaproteobacteria</taxon>
        <taxon>Rhodobacterales</taxon>
        <taxon>Roseobacteraceae</taxon>
        <taxon>Falsiruegeria</taxon>
    </lineage>
</organism>
<sequence length="212" mass="23769">MPDPFSQLVPEARAFLSELAQNNTRQWFNENKSRYEQQLKTPAQHLLEQIAARVGGGVTTKLFRPQRDIRFSKDKTPYNTHLHMLWMMPGDGTRPALFFGIGLEYVSVGGGIMGFDKTALIRWRAGVDGPLGANLSDAIHALTGEGFRLSDPELKRLPAAYDKDHPRGDLLRRKSLTLWNDLTEPQFTAPTAAISETLAKLRPLFRALSNVL</sequence>
<accession>A0A1Y5T7M6</accession>